<keyword evidence="2" id="KW-1185">Reference proteome</keyword>
<organism evidence="1 2">
    <name type="scientific">Clostridium thermobutyricum</name>
    <dbReference type="NCBI Taxonomy" id="29372"/>
    <lineage>
        <taxon>Bacteria</taxon>
        <taxon>Bacillati</taxon>
        <taxon>Bacillota</taxon>
        <taxon>Clostridia</taxon>
        <taxon>Eubacteriales</taxon>
        <taxon>Clostridiaceae</taxon>
        <taxon>Clostridium</taxon>
    </lineage>
</organism>
<dbReference type="AlphaFoldDB" id="N9W791"/>
<dbReference type="PATRIC" id="fig|999411.4.peg.3196"/>
<accession>N9W791</accession>
<dbReference type="EMBL" id="AGYT01000026">
    <property type="protein sequence ID" value="ENY98724.1"/>
    <property type="molecule type" value="Genomic_DNA"/>
</dbReference>
<evidence type="ECO:0000313" key="2">
    <source>
        <dbReference type="Proteomes" id="UP000013097"/>
    </source>
</evidence>
<proteinExistence type="predicted"/>
<comment type="caution">
    <text evidence="1">The sequence shown here is derived from an EMBL/GenBank/DDBJ whole genome shotgun (WGS) entry which is preliminary data.</text>
</comment>
<evidence type="ECO:0000313" key="1">
    <source>
        <dbReference type="EMBL" id="ENY98724.1"/>
    </source>
</evidence>
<reference evidence="1 2" key="1">
    <citation type="submission" date="2013-01" db="EMBL/GenBank/DDBJ databases">
        <title>The Genome Sequence of Clostridium colicanis 209318.</title>
        <authorList>
            <consortium name="The Broad Institute Genome Sequencing Platform"/>
            <person name="Earl A."/>
            <person name="Ward D."/>
            <person name="Feldgarden M."/>
            <person name="Gevers D."/>
            <person name="Courvalin P."/>
            <person name="Lambert T."/>
            <person name="Walker B."/>
            <person name="Young S.K."/>
            <person name="Zeng Q."/>
            <person name="Gargeya S."/>
            <person name="Fitzgerald M."/>
            <person name="Haas B."/>
            <person name="Abouelleil A."/>
            <person name="Alvarado L."/>
            <person name="Arachchi H.M."/>
            <person name="Berlin A.M."/>
            <person name="Chapman S.B."/>
            <person name="Dewar J."/>
            <person name="Goldberg J."/>
            <person name="Griggs A."/>
            <person name="Gujja S."/>
            <person name="Hansen M."/>
            <person name="Howarth C."/>
            <person name="Imamovic A."/>
            <person name="Larimer J."/>
            <person name="McCowan C."/>
            <person name="Murphy C."/>
            <person name="Neiman D."/>
            <person name="Pearson M."/>
            <person name="Priest M."/>
            <person name="Roberts A."/>
            <person name="Saif S."/>
            <person name="Shea T."/>
            <person name="Sisk P."/>
            <person name="Sykes S."/>
            <person name="Wortman J."/>
            <person name="Nusbaum C."/>
            <person name="Birren B."/>
        </authorList>
    </citation>
    <scope>NUCLEOTIDE SEQUENCE [LARGE SCALE GENOMIC DNA]</scope>
    <source>
        <strain evidence="1 2">209318</strain>
    </source>
</reference>
<dbReference type="RefSeq" id="WP_002599722.1">
    <property type="nucleotide sequence ID" value="NZ_KB850960.1"/>
</dbReference>
<sequence>MRKLSKSEFMKKVINDHYNKKYIEKQAYYHESENVQNIKSKTIWRR</sequence>
<protein>
    <submittedName>
        <fullName evidence="1">Uncharacterized protein</fullName>
    </submittedName>
</protein>
<gene>
    <name evidence="1" type="ORF">HMPREF1092_03282</name>
</gene>
<dbReference type="Proteomes" id="UP000013097">
    <property type="component" value="Unassembled WGS sequence"/>
</dbReference>
<name>N9W791_9CLOT</name>
<dbReference type="HOGENOM" id="CLU_3182045_0_0_9"/>